<evidence type="ECO:0000313" key="4">
    <source>
        <dbReference type="Proteomes" id="UP000292424"/>
    </source>
</evidence>
<dbReference type="SUPFAM" id="SSF46785">
    <property type="entry name" value="Winged helix' DNA-binding domain"/>
    <property type="match status" value="1"/>
</dbReference>
<feature type="domain" description="Nudix hydrolase" evidence="2">
    <location>
        <begin position="3"/>
        <end position="138"/>
    </location>
</feature>
<reference evidence="3 4" key="1">
    <citation type="submission" date="2019-09" db="EMBL/GenBank/DDBJ databases">
        <title>Complete genome sequence of Arachidicoccus sp. B3-10 isolated from apple orchard soil.</title>
        <authorList>
            <person name="Kim H.S."/>
            <person name="Han K.-I."/>
            <person name="Suh M.K."/>
            <person name="Lee K.C."/>
            <person name="Eom M.K."/>
            <person name="Kim J.-S."/>
            <person name="Kang S.W."/>
            <person name="Sin Y."/>
            <person name="Lee J.-S."/>
        </authorList>
    </citation>
    <scope>NUCLEOTIDE SEQUENCE [LARGE SCALE GENOMIC DNA]</scope>
    <source>
        <strain evidence="3 4">B3-10</strain>
    </source>
</reference>
<dbReference type="InterPro" id="IPR054105">
    <property type="entry name" value="WHD_NrtR"/>
</dbReference>
<dbReference type="PANTHER" id="PTHR43736:SF4">
    <property type="entry name" value="SLR1690 PROTEIN"/>
    <property type="match status" value="1"/>
</dbReference>
<accession>A0A5P2G4F0</accession>
<evidence type="ECO:0000259" key="2">
    <source>
        <dbReference type="PROSITE" id="PS51462"/>
    </source>
</evidence>
<dbReference type="PROSITE" id="PS51462">
    <property type="entry name" value="NUDIX"/>
    <property type="match status" value="1"/>
</dbReference>
<dbReference type="InterPro" id="IPR020084">
    <property type="entry name" value="NUDIX_hydrolase_CS"/>
</dbReference>
<dbReference type="Proteomes" id="UP000292424">
    <property type="component" value="Chromosome"/>
</dbReference>
<dbReference type="InterPro" id="IPR000086">
    <property type="entry name" value="NUDIX_hydrolase_dom"/>
</dbReference>
<dbReference type="KEGG" id="arac:E0W69_019280"/>
<dbReference type="Pfam" id="PF00293">
    <property type="entry name" value="NUDIX"/>
    <property type="match status" value="1"/>
</dbReference>
<dbReference type="InterPro" id="IPR036390">
    <property type="entry name" value="WH_DNA-bd_sf"/>
</dbReference>
<keyword evidence="4" id="KW-1185">Reference proteome</keyword>
<dbReference type="GO" id="GO:0016787">
    <property type="term" value="F:hydrolase activity"/>
    <property type="evidence" value="ECO:0007669"/>
    <property type="project" value="UniProtKB-KW"/>
</dbReference>
<dbReference type="InterPro" id="IPR036388">
    <property type="entry name" value="WH-like_DNA-bd_sf"/>
</dbReference>
<evidence type="ECO:0000313" key="3">
    <source>
        <dbReference type="EMBL" id="QES90704.1"/>
    </source>
</evidence>
<dbReference type="EMBL" id="CP044016">
    <property type="protein sequence ID" value="QES90704.1"/>
    <property type="molecule type" value="Genomic_DNA"/>
</dbReference>
<dbReference type="Gene3D" id="3.90.79.10">
    <property type="entry name" value="Nucleoside Triphosphate Pyrophosphohydrolase"/>
    <property type="match status" value="1"/>
</dbReference>
<dbReference type="PANTHER" id="PTHR43736">
    <property type="entry name" value="ADP-RIBOSE PYROPHOSPHATASE"/>
    <property type="match status" value="1"/>
</dbReference>
<dbReference type="OrthoDB" id="9786141at2"/>
<dbReference type="PROSITE" id="PS00893">
    <property type="entry name" value="NUDIX_BOX"/>
    <property type="match status" value="1"/>
</dbReference>
<evidence type="ECO:0000256" key="1">
    <source>
        <dbReference type="ARBA" id="ARBA00022801"/>
    </source>
</evidence>
<dbReference type="SUPFAM" id="SSF55811">
    <property type="entry name" value="Nudix"/>
    <property type="match status" value="1"/>
</dbReference>
<dbReference type="InterPro" id="IPR015797">
    <property type="entry name" value="NUDIX_hydrolase-like_dom_sf"/>
</dbReference>
<protein>
    <submittedName>
        <fullName evidence="3">NUDIX hydrolase</fullName>
    </submittedName>
</protein>
<dbReference type="RefSeq" id="WP_131331689.1">
    <property type="nucleotide sequence ID" value="NZ_CP044016.1"/>
</dbReference>
<keyword evidence="1 3" id="KW-0378">Hydrolase</keyword>
<dbReference type="CDD" id="cd18873">
    <property type="entry name" value="NUDIX_NadM_like"/>
    <property type="match status" value="1"/>
</dbReference>
<dbReference type="Pfam" id="PF21906">
    <property type="entry name" value="WHD_NrtR"/>
    <property type="match status" value="1"/>
</dbReference>
<proteinExistence type="predicted"/>
<gene>
    <name evidence="3" type="ORF">E0W69_019280</name>
</gene>
<dbReference type="AlphaFoldDB" id="A0A5P2G4F0"/>
<dbReference type="Gene3D" id="1.10.10.10">
    <property type="entry name" value="Winged helix-like DNA-binding domain superfamily/Winged helix DNA-binding domain"/>
    <property type="match status" value="1"/>
</dbReference>
<name>A0A5P2G4F0_9BACT</name>
<sequence length="225" mass="26114">MQKIKVSVDGVVFGYFEKSALHILLIQRNIEPFKGKWALPGGLVHDDEDLDAAVLRELQEEAGIRPDFLEQLYTFGKVDRDPRNRVISVVYFGLVNPSYHKLHADTDAADARWFSIDQLPELAFDHEAIFEKALSRLRTKIQYEPIGFNLLNTEFPFSDLEDLYQTIIGESIDRRNFRKKIMSYGLLDETNKIRKEGSGRPGKLFKFNKEKYQSLAEKGFYFEIK</sequence>
<organism evidence="3 4">
    <name type="scientific">Rhizosphaericola mali</name>
    <dbReference type="NCBI Taxonomy" id="2545455"/>
    <lineage>
        <taxon>Bacteria</taxon>
        <taxon>Pseudomonadati</taxon>
        <taxon>Bacteroidota</taxon>
        <taxon>Chitinophagia</taxon>
        <taxon>Chitinophagales</taxon>
        <taxon>Chitinophagaceae</taxon>
        <taxon>Rhizosphaericola</taxon>
    </lineage>
</organism>